<sequence>MPNSPSIGRSSSTLPLSDSNAPSSSPADGGKPAGGLPHAGPQADDKLGALAGNGSGAAAGKGARASFAAKVSSAATSATTAAPGAAQSAAQSAAGGAPGRAGRLGAFSQGAATLANGATGVATAGVNVVGGLLQLEQAAVMQLAELLKQGARNVEEASKG</sequence>
<organism evidence="2 3">
    <name type="scientific">Paraburkholderia dipogonis</name>
    <dbReference type="NCBI Taxonomy" id="1211383"/>
    <lineage>
        <taxon>Bacteria</taxon>
        <taxon>Pseudomonadati</taxon>
        <taxon>Pseudomonadota</taxon>
        <taxon>Betaproteobacteria</taxon>
        <taxon>Burkholderiales</taxon>
        <taxon>Burkholderiaceae</taxon>
        <taxon>Paraburkholderia</taxon>
    </lineage>
</organism>
<proteinExistence type="predicted"/>
<feature type="region of interest" description="Disordered" evidence="1">
    <location>
        <begin position="1"/>
        <end position="102"/>
    </location>
</feature>
<keyword evidence="3" id="KW-1185">Reference proteome</keyword>
<evidence type="ECO:0000313" key="2">
    <source>
        <dbReference type="EMBL" id="MFM0002471.1"/>
    </source>
</evidence>
<dbReference type="RefSeq" id="WP_408177797.1">
    <property type="nucleotide sequence ID" value="NZ_JAQQEZ010000009.1"/>
</dbReference>
<feature type="compositionally biased region" description="Polar residues" evidence="1">
    <location>
        <begin position="1"/>
        <end position="16"/>
    </location>
</feature>
<protein>
    <submittedName>
        <fullName evidence="2">Uncharacterized protein</fullName>
    </submittedName>
</protein>
<comment type="caution">
    <text evidence="2">The sequence shown here is derived from an EMBL/GenBank/DDBJ whole genome shotgun (WGS) entry which is preliminary data.</text>
</comment>
<feature type="compositionally biased region" description="Low complexity" evidence="1">
    <location>
        <begin position="17"/>
        <end position="30"/>
    </location>
</feature>
<name>A0ABW9AR25_9BURK</name>
<feature type="compositionally biased region" description="Low complexity" evidence="1">
    <location>
        <begin position="60"/>
        <end position="102"/>
    </location>
</feature>
<evidence type="ECO:0000256" key="1">
    <source>
        <dbReference type="SAM" id="MobiDB-lite"/>
    </source>
</evidence>
<gene>
    <name evidence="2" type="ORF">PQR57_15730</name>
</gene>
<dbReference type="EMBL" id="JAQQEZ010000009">
    <property type="protein sequence ID" value="MFM0002471.1"/>
    <property type="molecule type" value="Genomic_DNA"/>
</dbReference>
<dbReference type="Proteomes" id="UP001629230">
    <property type="component" value="Unassembled WGS sequence"/>
</dbReference>
<evidence type="ECO:0000313" key="3">
    <source>
        <dbReference type="Proteomes" id="UP001629230"/>
    </source>
</evidence>
<accession>A0ABW9AR25</accession>
<reference evidence="2 3" key="1">
    <citation type="journal article" date="2024" name="Chem. Sci.">
        <title>Discovery of megapolipeptins by genome mining of a Burkholderiales bacteria collection.</title>
        <authorList>
            <person name="Paulo B.S."/>
            <person name="Recchia M.J.J."/>
            <person name="Lee S."/>
            <person name="Fergusson C.H."/>
            <person name="Romanowski S.B."/>
            <person name="Hernandez A."/>
            <person name="Krull N."/>
            <person name="Liu D.Y."/>
            <person name="Cavanagh H."/>
            <person name="Bos A."/>
            <person name="Gray C.A."/>
            <person name="Murphy B.T."/>
            <person name="Linington R.G."/>
            <person name="Eustaquio A.S."/>
        </authorList>
    </citation>
    <scope>NUCLEOTIDE SEQUENCE [LARGE SCALE GENOMIC DNA]</scope>
    <source>
        <strain evidence="2 3">RL17-350-BIC-A</strain>
    </source>
</reference>